<evidence type="ECO:0000313" key="1">
    <source>
        <dbReference type="EMBL" id="GME45489.1"/>
    </source>
</evidence>
<proteinExistence type="predicted"/>
<gene>
    <name evidence="1" type="primary">g2021</name>
    <name evidence="1" type="ORF">NpPPO83_00002021</name>
</gene>
<comment type="caution">
    <text evidence="1">The sequence shown here is derived from an EMBL/GenBank/DDBJ whole genome shotgun (WGS) entry which is preliminary data.</text>
</comment>
<sequence length="770" mass="83662">MANHMARCRGGTQLLYLITAIAVLPRAYDGVDLQGQASAVVVIDTDGRFLASRLAQVARGHISSCIQHHATGATGRPDEQQPSITAAHVDSLIAASLAHVHVLQPQSQAALLATLRALPAYLFSPTSHHSAHRPLHSILLDSASAFFWPTRAQEDESRTTNIGTAAAPRANHLPGADTTASDAYAALSRELHALQKRFGCAVIATTVSVPSKTSSHNAGPHSSSLPTLRPLLPASWTGSFPALRLAVARDAVQPFAPAMSVQEAVRERAQRQEVVQRGKGSVWVDGWGSDAWGARLRDAYKDGVYEITTSRKSKTIVIAPKFLEELRRLPDDVLCNYCAVDETIETQYTKVNSHEPLNMHILNTILTPSLRRLTPQITAAVDSAVRAALAPKTPRTDSTTETARLNVTTALLRIVAAVTAFISLGPDLSQDPRFLDVYADYASAVLEATTAATRVPLWARWAVAPWVGAVRRLARRRREAHEVLRGVVEGRRRRWVDGDGEKPDDLLQWTMDKADGFGVWEDSGVVRAHLGVVFAAVHTTTLSATNALYSLAALPDFLPELRSEITDALARHDGAMTFAALQDMKKLDSFLKESMRLHPTQMGTPPPPHPNHLKLTTHPPPKAMMQRKVLQPFALSSGTTIPAGVVVEVPSIAVSLDPAVFADPLRFDPLRFHRLRAADPASGHLFASVSDVSLGFGYGRHACPGRFFAANEIKMVVARVVAGWDVAMPVGAGEAAGEREEGWARWRNVEVGNFCFPDPTRELLFRKVEV</sequence>
<organism evidence="1 2">
    <name type="scientific">Neofusicoccum parvum</name>
    <dbReference type="NCBI Taxonomy" id="310453"/>
    <lineage>
        <taxon>Eukaryota</taxon>
        <taxon>Fungi</taxon>
        <taxon>Dikarya</taxon>
        <taxon>Ascomycota</taxon>
        <taxon>Pezizomycotina</taxon>
        <taxon>Dothideomycetes</taxon>
        <taxon>Dothideomycetes incertae sedis</taxon>
        <taxon>Botryosphaeriales</taxon>
        <taxon>Botryosphaeriaceae</taxon>
        <taxon>Neofusicoccum</taxon>
    </lineage>
</organism>
<dbReference type="EMBL" id="BSXG01000119">
    <property type="protein sequence ID" value="GME45489.1"/>
    <property type="molecule type" value="Genomic_DNA"/>
</dbReference>
<protein>
    <submittedName>
        <fullName evidence="1">Cytochrome P450</fullName>
    </submittedName>
</protein>
<name>A0ACB5SKJ7_9PEZI</name>
<dbReference type="Proteomes" id="UP001165186">
    <property type="component" value="Unassembled WGS sequence"/>
</dbReference>
<reference evidence="1" key="1">
    <citation type="submission" date="2024-09" db="EMBL/GenBank/DDBJ databases">
        <title>Draft Genome Sequences of Neofusicoccum parvum.</title>
        <authorList>
            <person name="Ashida A."/>
            <person name="Camagna M."/>
            <person name="Tanaka A."/>
            <person name="Takemoto D."/>
        </authorList>
    </citation>
    <scope>NUCLEOTIDE SEQUENCE</scope>
    <source>
        <strain evidence="1">PPO83</strain>
    </source>
</reference>
<evidence type="ECO:0000313" key="2">
    <source>
        <dbReference type="Proteomes" id="UP001165186"/>
    </source>
</evidence>
<keyword evidence="2" id="KW-1185">Reference proteome</keyword>
<accession>A0ACB5SKJ7</accession>